<dbReference type="InterPro" id="IPR000315">
    <property type="entry name" value="Znf_B-box"/>
</dbReference>
<dbReference type="PROSITE" id="PS50119">
    <property type="entry name" value="ZF_BBOX"/>
    <property type="match status" value="2"/>
</dbReference>
<dbReference type="InterPro" id="IPR027370">
    <property type="entry name" value="Znf-RING_euk"/>
</dbReference>
<dbReference type="InterPro" id="IPR001841">
    <property type="entry name" value="Znf_RING"/>
</dbReference>
<evidence type="ECO:0000256" key="2">
    <source>
        <dbReference type="ARBA" id="ARBA00022771"/>
    </source>
</evidence>
<dbReference type="Pfam" id="PF13445">
    <property type="entry name" value="zf-RING_UBOX"/>
    <property type="match status" value="1"/>
</dbReference>
<dbReference type="OMA" id="HIFLLER"/>
<dbReference type="OrthoDB" id="342730at2759"/>
<feature type="domain" description="RING-type" evidence="6">
    <location>
        <begin position="17"/>
        <end position="59"/>
    </location>
</feature>
<dbReference type="FunFam" id="3.30.40.10:FF:000838">
    <property type="entry name" value="Uncharacterized protein"/>
    <property type="match status" value="1"/>
</dbReference>
<evidence type="ECO:0000259" key="7">
    <source>
        <dbReference type="PROSITE" id="PS50119"/>
    </source>
</evidence>
<dbReference type="PROSITE" id="PS50089">
    <property type="entry name" value="ZF_RING_2"/>
    <property type="match status" value="1"/>
</dbReference>
<dbReference type="Gene3D" id="4.10.830.40">
    <property type="match status" value="1"/>
</dbReference>
<dbReference type="SMART" id="SM00336">
    <property type="entry name" value="BBOX"/>
    <property type="match status" value="2"/>
</dbReference>
<evidence type="ECO:0000256" key="5">
    <source>
        <dbReference type="SAM" id="MobiDB-lite"/>
    </source>
</evidence>
<dbReference type="GO" id="GO:0008270">
    <property type="term" value="F:zinc ion binding"/>
    <property type="evidence" value="ECO:0007669"/>
    <property type="project" value="UniProtKB-KW"/>
</dbReference>
<dbReference type="GeneID" id="118420213"/>
<gene>
    <name evidence="9" type="primary">LOC118420213</name>
</gene>
<feature type="domain" description="B box-type" evidence="7">
    <location>
        <begin position="157"/>
        <end position="200"/>
    </location>
</feature>
<reference evidence="8" key="1">
    <citation type="journal article" date="2020" name="Nat. Ecol. Evol.">
        <title>Deeply conserved synteny resolves early events in vertebrate evolution.</title>
        <authorList>
            <person name="Simakov O."/>
            <person name="Marletaz F."/>
            <person name="Yue J.X."/>
            <person name="O'Connell B."/>
            <person name="Jenkins J."/>
            <person name="Brandt A."/>
            <person name="Calef R."/>
            <person name="Tung C.H."/>
            <person name="Huang T.K."/>
            <person name="Schmutz J."/>
            <person name="Satoh N."/>
            <person name="Yu J.K."/>
            <person name="Putnam N.H."/>
            <person name="Green R.E."/>
            <person name="Rokhsar D.S."/>
        </authorList>
    </citation>
    <scope>NUCLEOTIDE SEQUENCE [LARGE SCALE GENOMIC DNA]</scope>
    <source>
        <strain evidence="8">S238N-H82</strain>
    </source>
</reference>
<keyword evidence="3" id="KW-0862">Zinc</keyword>
<dbReference type="KEGG" id="bfo:118420213"/>
<dbReference type="PANTHER" id="PTHR25462">
    <property type="entry name" value="BONUS, ISOFORM C-RELATED"/>
    <property type="match status" value="1"/>
</dbReference>
<dbReference type="Gene3D" id="3.30.160.60">
    <property type="entry name" value="Classic Zinc Finger"/>
    <property type="match status" value="1"/>
</dbReference>
<evidence type="ECO:0000256" key="1">
    <source>
        <dbReference type="ARBA" id="ARBA00022723"/>
    </source>
</evidence>
<name>A0A9J7LH83_BRAFL</name>
<dbReference type="GO" id="GO:0061630">
    <property type="term" value="F:ubiquitin protein ligase activity"/>
    <property type="evidence" value="ECO:0000318"/>
    <property type="project" value="GO_Central"/>
</dbReference>
<dbReference type="SMART" id="SM00184">
    <property type="entry name" value="RING"/>
    <property type="match status" value="1"/>
</dbReference>
<proteinExistence type="predicted"/>
<keyword evidence="8" id="KW-1185">Reference proteome</keyword>
<dbReference type="InterPro" id="IPR013083">
    <property type="entry name" value="Znf_RING/FYVE/PHD"/>
</dbReference>
<dbReference type="AlphaFoldDB" id="A0A9J7LH83"/>
<dbReference type="InterPro" id="IPR017907">
    <property type="entry name" value="Znf_RING_CS"/>
</dbReference>
<accession>A0A9J7LH83</accession>
<keyword evidence="2 4" id="KW-0863">Zinc-finger</keyword>
<evidence type="ECO:0000256" key="4">
    <source>
        <dbReference type="PROSITE-ProRule" id="PRU00024"/>
    </source>
</evidence>
<dbReference type="Gene3D" id="3.30.40.10">
    <property type="entry name" value="Zinc/RING finger domain, C3HC4 (zinc finger)"/>
    <property type="match status" value="1"/>
</dbReference>
<evidence type="ECO:0000259" key="6">
    <source>
        <dbReference type="PROSITE" id="PS50089"/>
    </source>
</evidence>
<evidence type="ECO:0000256" key="3">
    <source>
        <dbReference type="ARBA" id="ARBA00022833"/>
    </source>
</evidence>
<dbReference type="PROSITE" id="PS00518">
    <property type="entry name" value="ZF_RING_1"/>
    <property type="match status" value="1"/>
</dbReference>
<evidence type="ECO:0000313" key="9">
    <source>
        <dbReference type="RefSeq" id="XP_035682822.1"/>
    </source>
</evidence>
<feature type="domain" description="B box-type" evidence="7">
    <location>
        <begin position="95"/>
        <end position="142"/>
    </location>
</feature>
<dbReference type="InterPro" id="IPR047153">
    <property type="entry name" value="TRIM45/56/19-like"/>
</dbReference>
<reference evidence="9" key="2">
    <citation type="submission" date="2025-08" db="UniProtKB">
        <authorList>
            <consortium name="RefSeq"/>
        </authorList>
    </citation>
    <scope>IDENTIFICATION</scope>
    <source>
        <strain evidence="9">S238N-H82</strain>
        <tissue evidence="9">Testes</tissue>
    </source>
</reference>
<sequence>MATAALPEKVSDDSTQCTICFYTFKNPKVLPCLHTFCEHCLREWVQKNGGDTFPCPICRQPVPLPQNGVDGLKDNFFIASLVKAVTAHHKLHHGKDDVICTNCEEGKPATSRCSECAEFLCESCESAHRLVRATRGHTLIIFEELKTGKYDSVFRARKAPPCSKHPEEILKLYCRTCEMPICNECVLVEHRDSQHDLKRIEDVATEKRKTILDLTPQCQARMQFFRQAEEVQKRLKEQLQLNAEGARQNVHKTAQSLIEMVKEESDRLLTCIDTEETSRKKQIDAEIEGAQISLASAKSTCEFAETLAREGDDYEVVSFSQDMAARLNELTKPPADKVDFKLANITIDYSVMGNKLTKNSPKTAQYSLPKATERELCSLLKRAQQSGASSRTGLSLRSPEDNVLGNVSRMVHGEL</sequence>
<protein>
    <submittedName>
        <fullName evidence="9">E3 ubiquitin-protein ligase TRIM56-like</fullName>
    </submittedName>
</protein>
<dbReference type="Proteomes" id="UP000001554">
    <property type="component" value="Chromosome 7"/>
</dbReference>
<dbReference type="RefSeq" id="XP_035682822.1">
    <property type="nucleotide sequence ID" value="XM_035826929.1"/>
</dbReference>
<dbReference type="Pfam" id="PF00643">
    <property type="entry name" value="zf-B_box"/>
    <property type="match status" value="2"/>
</dbReference>
<dbReference type="SUPFAM" id="SSF57845">
    <property type="entry name" value="B-box zinc-binding domain"/>
    <property type="match status" value="1"/>
</dbReference>
<evidence type="ECO:0000313" key="8">
    <source>
        <dbReference type="Proteomes" id="UP000001554"/>
    </source>
</evidence>
<feature type="region of interest" description="Disordered" evidence="5">
    <location>
        <begin position="388"/>
        <end position="415"/>
    </location>
</feature>
<dbReference type="SUPFAM" id="SSF57850">
    <property type="entry name" value="RING/U-box"/>
    <property type="match status" value="1"/>
</dbReference>
<dbReference type="PANTHER" id="PTHR25462:SF229">
    <property type="entry name" value="TRANSCRIPTION INTERMEDIARY FACTOR 1-BETA"/>
    <property type="match status" value="1"/>
</dbReference>
<organism evidence="8 9">
    <name type="scientific">Branchiostoma floridae</name>
    <name type="common">Florida lancelet</name>
    <name type="synonym">Amphioxus</name>
    <dbReference type="NCBI Taxonomy" id="7739"/>
    <lineage>
        <taxon>Eukaryota</taxon>
        <taxon>Metazoa</taxon>
        <taxon>Chordata</taxon>
        <taxon>Cephalochordata</taxon>
        <taxon>Leptocardii</taxon>
        <taxon>Amphioxiformes</taxon>
        <taxon>Branchiostomatidae</taxon>
        <taxon>Branchiostoma</taxon>
    </lineage>
</organism>
<keyword evidence="1" id="KW-0479">Metal-binding</keyword>